<dbReference type="InterPro" id="IPR043519">
    <property type="entry name" value="NT_sf"/>
</dbReference>
<dbReference type="InterPro" id="IPR004095">
    <property type="entry name" value="TGS"/>
</dbReference>
<dbReference type="InterPro" id="IPR018247">
    <property type="entry name" value="EF_Hand_1_Ca_BS"/>
</dbReference>
<dbReference type="Pfam" id="PF04607">
    <property type="entry name" value="RelA_SpoT"/>
    <property type="match status" value="1"/>
</dbReference>
<dbReference type="SUPFAM" id="SSF55021">
    <property type="entry name" value="ACT-like"/>
    <property type="match status" value="1"/>
</dbReference>
<proteinExistence type="inferred from homology"/>
<feature type="domain" description="ACT" evidence="2">
    <location>
        <begin position="657"/>
        <end position="729"/>
    </location>
</feature>
<dbReference type="FunFam" id="3.30.460.10:FF:000001">
    <property type="entry name" value="GTP pyrophosphokinase RelA"/>
    <property type="match status" value="1"/>
</dbReference>
<dbReference type="InterPro" id="IPR003607">
    <property type="entry name" value="HD/PDEase_dom"/>
</dbReference>
<dbReference type="SMART" id="SM00954">
    <property type="entry name" value="RelA_SpoT"/>
    <property type="match status" value="1"/>
</dbReference>
<dbReference type="PANTHER" id="PTHR21262">
    <property type="entry name" value="GUANOSINE-3',5'-BIS DIPHOSPHATE 3'-PYROPHOSPHOHYDROLASE"/>
    <property type="match status" value="1"/>
</dbReference>
<dbReference type="GO" id="GO:0008728">
    <property type="term" value="F:GTP diphosphokinase activity"/>
    <property type="evidence" value="ECO:0007669"/>
    <property type="project" value="TreeGrafter"/>
</dbReference>
<dbReference type="PANTHER" id="PTHR21262:SF36">
    <property type="entry name" value="BIFUNCTIONAL (P)PPGPP SYNTHASE_HYDROLASE SPOT"/>
    <property type="match status" value="1"/>
</dbReference>
<dbReference type="SUPFAM" id="SSF81301">
    <property type="entry name" value="Nucleotidyltransferase"/>
    <property type="match status" value="1"/>
</dbReference>
<evidence type="ECO:0000259" key="4">
    <source>
        <dbReference type="PROSITE" id="PS51880"/>
    </source>
</evidence>
<sequence length="729" mass="83015">MLHRLDFSHERDLNIDELVKRMEAYYPDADFNLLRKAYLFAETSHKGQMRSSGEEYIIHPLNVAGTLVKLRMDMDSVIAGLLHDVVEDCDVTPEEIEREFSSEIAQIVVGLTKISKIKFKTKEETQAENFRKMVVAMAKDLRVIIVKLADRMHNMRTLQYVSDEKQKKIATETLEIYVPLASRLGINSVKAELEDLCLRFMKPEIYYRLAEKIAMKKSEREAYIRETIEVIKENLIEYSLKCEAKGRSKHFFSIYKKMSARGVDFEQIQDVLAFRINVANITECYKALGIIHSSFTPIPGRFKDYIAIPKVNNYQSLHTTVIGPKAERIEIQIRTQEMDEVAERGIAAHWKYKEGTNSSLKKLDWVQELLEFNQSVDNNADFMDVVKNDLDVGGVFVFTPTGDVRELRYGATPLDFAYAVHTEVGHKCVGAKVNGRMVPLRYTLKSGDTVEILTSKTQTPSKDWVNIVKSSKAKQKIKQWLLKVERDKNKEVGREILEKAFRVVDTSLKSAFKLTEFPKVLKSLSVSNEDDMLINVGSGKFTAKQVIEEFPTFRTKEDDKVLTELEEIDSFSKKLSQTARKKSNKDNAVIVDGMNDLMVRMARCCNPIPGDPIQGYITRGRGITVHTANCTRIDAGDIGRNVLVEWNSEFAFKHPVNIRVITHDKPGILSQISKNINNIGVNIRSALAKSLPDRKGSFIFEIEVNDFSELLKTISSVESIEEVISVDRV</sequence>
<keyword evidence="5" id="KW-0808">Transferase</keyword>
<dbReference type="InterPro" id="IPR006674">
    <property type="entry name" value="HD_domain"/>
</dbReference>
<dbReference type="PROSITE" id="PS51831">
    <property type="entry name" value="HD"/>
    <property type="match status" value="1"/>
</dbReference>
<dbReference type="Pfam" id="PF19296">
    <property type="entry name" value="RelA_AH_RIS"/>
    <property type="match status" value="1"/>
</dbReference>
<dbReference type="InterPro" id="IPR045600">
    <property type="entry name" value="RelA/SpoT_AH_RIS"/>
</dbReference>
<dbReference type="PROSITE" id="PS51671">
    <property type="entry name" value="ACT"/>
    <property type="match status" value="1"/>
</dbReference>
<name>A0A1Y5FG64_9BACT</name>
<dbReference type="GO" id="GO:0015949">
    <property type="term" value="P:nucleobase-containing small molecule interconversion"/>
    <property type="evidence" value="ECO:0007669"/>
    <property type="project" value="UniProtKB-ARBA"/>
</dbReference>
<comment type="function">
    <text evidence="1">In eubacteria ppGpp (guanosine 3'-diphosphate 5'-diphosphate) is a mediator of the stringent response that coordinates a variety of cellular activities in response to changes in nutritional abundance.</text>
</comment>
<dbReference type="InterPro" id="IPR007685">
    <property type="entry name" value="RelA_SpoT"/>
</dbReference>
<dbReference type="GO" id="GO:0016301">
    <property type="term" value="F:kinase activity"/>
    <property type="evidence" value="ECO:0007669"/>
    <property type="project" value="UniProtKB-KW"/>
</dbReference>
<dbReference type="SMART" id="SM00471">
    <property type="entry name" value="HDc"/>
    <property type="match status" value="1"/>
</dbReference>
<dbReference type="InterPro" id="IPR033655">
    <property type="entry name" value="TGS_RelA/SpoT"/>
</dbReference>
<comment type="similarity">
    <text evidence="1">Belongs to the relA/spoT family.</text>
</comment>
<dbReference type="SUPFAM" id="SSF81271">
    <property type="entry name" value="TGS-like"/>
    <property type="match status" value="1"/>
</dbReference>
<dbReference type="FunFam" id="1.10.3210.10:FF:000001">
    <property type="entry name" value="GTP pyrophosphokinase RelA"/>
    <property type="match status" value="1"/>
</dbReference>
<dbReference type="FunFam" id="3.10.20.30:FF:000002">
    <property type="entry name" value="GTP pyrophosphokinase (RelA/SpoT)"/>
    <property type="match status" value="1"/>
</dbReference>
<dbReference type="PROSITE" id="PS51880">
    <property type="entry name" value="TGS"/>
    <property type="match status" value="1"/>
</dbReference>
<dbReference type="SUPFAM" id="SSF109604">
    <property type="entry name" value="HD-domain/PDEase-like"/>
    <property type="match status" value="1"/>
</dbReference>
<feature type="domain" description="HD" evidence="3">
    <location>
        <begin position="56"/>
        <end position="155"/>
    </location>
</feature>
<dbReference type="GO" id="GO:0005886">
    <property type="term" value="C:plasma membrane"/>
    <property type="evidence" value="ECO:0007669"/>
    <property type="project" value="TreeGrafter"/>
</dbReference>
<dbReference type="GO" id="GO:0042594">
    <property type="term" value="P:response to starvation"/>
    <property type="evidence" value="ECO:0007669"/>
    <property type="project" value="TreeGrafter"/>
</dbReference>
<dbReference type="Pfam" id="PF13291">
    <property type="entry name" value="ACT_4"/>
    <property type="match status" value="1"/>
</dbReference>
<dbReference type="InterPro" id="IPR012675">
    <property type="entry name" value="Beta-grasp_dom_sf"/>
</dbReference>
<dbReference type="Pfam" id="PF13328">
    <property type="entry name" value="HD_4"/>
    <property type="match status" value="1"/>
</dbReference>
<reference evidence="6" key="1">
    <citation type="journal article" date="2017" name="Proc. Natl. Acad. Sci. U.S.A.">
        <title>Simulation of Deepwater Horizon oil plume reveals substrate specialization within a complex community of hydrocarbon-degraders.</title>
        <authorList>
            <person name="Hu P."/>
            <person name="Dubinsky E.A."/>
            <person name="Probst A.J."/>
            <person name="Wang J."/>
            <person name="Sieber C.M.K."/>
            <person name="Tom L.M."/>
            <person name="Gardinali P."/>
            <person name="Banfield J.F."/>
            <person name="Atlas R.M."/>
            <person name="Andersen G.L."/>
        </authorList>
    </citation>
    <scope>NUCLEOTIDE SEQUENCE [LARGE SCALE GENOMIC DNA]</scope>
</reference>
<gene>
    <name evidence="5" type="ORF">A9Q84_04620</name>
</gene>
<evidence type="ECO:0000259" key="3">
    <source>
        <dbReference type="PROSITE" id="PS51831"/>
    </source>
</evidence>
<dbReference type="Gene3D" id="3.30.70.260">
    <property type="match status" value="1"/>
</dbReference>
<dbReference type="InterPro" id="IPR002912">
    <property type="entry name" value="ACT_dom"/>
</dbReference>
<dbReference type="AlphaFoldDB" id="A0A1Y5FG64"/>
<organism evidence="5 6">
    <name type="scientific">Halobacteriovorax marinus</name>
    <dbReference type="NCBI Taxonomy" id="97084"/>
    <lineage>
        <taxon>Bacteria</taxon>
        <taxon>Pseudomonadati</taxon>
        <taxon>Bdellovibrionota</taxon>
        <taxon>Bacteriovoracia</taxon>
        <taxon>Bacteriovoracales</taxon>
        <taxon>Halobacteriovoraceae</taxon>
        <taxon>Halobacteriovorax</taxon>
    </lineage>
</organism>
<dbReference type="Proteomes" id="UP000196531">
    <property type="component" value="Unassembled WGS sequence"/>
</dbReference>
<dbReference type="GO" id="GO:0015969">
    <property type="term" value="P:guanosine tetraphosphate metabolic process"/>
    <property type="evidence" value="ECO:0007669"/>
    <property type="project" value="InterPro"/>
</dbReference>
<dbReference type="Gene3D" id="3.30.460.10">
    <property type="entry name" value="Beta Polymerase, domain 2"/>
    <property type="match status" value="1"/>
</dbReference>
<dbReference type="GO" id="GO:0008893">
    <property type="term" value="F:guanosine-3',5'-bis(diphosphate) 3'-diphosphatase activity"/>
    <property type="evidence" value="ECO:0007669"/>
    <property type="project" value="TreeGrafter"/>
</dbReference>
<accession>A0A1Y5FG64</accession>
<dbReference type="InterPro" id="IPR045865">
    <property type="entry name" value="ACT-like_dom_sf"/>
</dbReference>
<dbReference type="Pfam" id="PF02824">
    <property type="entry name" value="TGS"/>
    <property type="match status" value="1"/>
</dbReference>
<dbReference type="NCBIfam" id="TIGR00691">
    <property type="entry name" value="spoT_relA"/>
    <property type="match status" value="1"/>
</dbReference>
<dbReference type="Gene3D" id="1.10.3210.10">
    <property type="entry name" value="Hypothetical protein af1432"/>
    <property type="match status" value="1"/>
</dbReference>
<evidence type="ECO:0000259" key="2">
    <source>
        <dbReference type="PROSITE" id="PS51671"/>
    </source>
</evidence>
<evidence type="ECO:0000256" key="1">
    <source>
        <dbReference type="RuleBase" id="RU003847"/>
    </source>
</evidence>
<evidence type="ECO:0000313" key="5">
    <source>
        <dbReference type="EMBL" id="OUR98702.1"/>
    </source>
</evidence>
<feature type="domain" description="TGS" evidence="4">
    <location>
        <begin position="393"/>
        <end position="454"/>
    </location>
</feature>
<protein>
    <submittedName>
        <fullName evidence="5">GTP pyrophosphokinase</fullName>
    </submittedName>
</protein>
<comment type="caution">
    <text evidence="5">The sequence shown here is derived from an EMBL/GenBank/DDBJ whole genome shotgun (WGS) entry which is preliminary data.</text>
</comment>
<evidence type="ECO:0000313" key="6">
    <source>
        <dbReference type="Proteomes" id="UP000196531"/>
    </source>
</evidence>
<dbReference type="InterPro" id="IPR012676">
    <property type="entry name" value="TGS-like"/>
</dbReference>
<dbReference type="Gene3D" id="3.10.20.30">
    <property type="match status" value="1"/>
</dbReference>
<dbReference type="PROSITE" id="PS00018">
    <property type="entry name" value="EF_HAND_1"/>
    <property type="match status" value="1"/>
</dbReference>
<dbReference type="CDD" id="cd00077">
    <property type="entry name" value="HDc"/>
    <property type="match status" value="1"/>
</dbReference>
<dbReference type="InterPro" id="IPR004811">
    <property type="entry name" value="RelA/Spo_fam"/>
</dbReference>
<dbReference type="EMBL" id="MAAO01000004">
    <property type="protein sequence ID" value="OUR98702.1"/>
    <property type="molecule type" value="Genomic_DNA"/>
</dbReference>
<keyword evidence="5" id="KW-0418">Kinase</keyword>
<dbReference type="CDD" id="cd01668">
    <property type="entry name" value="TGS_RSH"/>
    <property type="match status" value="1"/>
</dbReference>
<dbReference type="CDD" id="cd05399">
    <property type="entry name" value="NT_Rel-Spo_like"/>
    <property type="match status" value="1"/>
</dbReference>